<evidence type="ECO:0000256" key="6">
    <source>
        <dbReference type="SAM" id="MobiDB-lite"/>
    </source>
</evidence>
<dbReference type="InterPro" id="IPR014746">
    <property type="entry name" value="Gln_synth/guanido_kin_cat_dom"/>
</dbReference>
<dbReference type="HAMAP" id="MF_01609">
    <property type="entry name" value="Glu_cys_ligase_2"/>
    <property type="match status" value="1"/>
</dbReference>
<dbReference type="PANTHER" id="PTHR36510">
    <property type="entry name" value="GLUTAMATE--CYSTEINE LIGASE 2-RELATED"/>
    <property type="match status" value="1"/>
</dbReference>
<keyword evidence="3 5" id="KW-0067">ATP-binding</keyword>
<dbReference type="InterPro" id="IPR011793">
    <property type="entry name" value="YbdK"/>
</dbReference>
<comment type="catalytic activity">
    <reaction evidence="4 5">
        <text>L-cysteine + L-glutamate + ATP = gamma-L-glutamyl-L-cysteine + ADP + phosphate + H(+)</text>
        <dbReference type="Rhea" id="RHEA:13285"/>
        <dbReference type="ChEBI" id="CHEBI:15378"/>
        <dbReference type="ChEBI" id="CHEBI:29985"/>
        <dbReference type="ChEBI" id="CHEBI:30616"/>
        <dbReference type="ChEBI" id="CHEBI:35235"/>
        <dbReference type="ChEBI" id="CHEBI:43474"/>
        <dbReference type="ChEBI" id="CHEBI:58173"/>
        <dbReference type="ChEBI" id="CHEBI:456216"/>
        <dbReference type="EC" id="6.3.2.2"/>
    </reaction>
</comment>
<evidence type="ECO:0000256" key="5">
    <source>
        <dbReference type="HAMAP-Rule" id="MF_01609"/>
    </source>
</evidence>
<dbReference type="Pfam" id="PF04107">
    <property type="entry name" value="GCS2"/>
    <property type="match status" value="1"/>
</dbReference>
<reference evidence="7" key="2">
    <citation type="submission" date="2020-09" db="EMBL/GenBank/DDBJ databases">
        <authorList>
            <person name="Sun Q."/>
            <person name="Ohkuma M."/>
        </authorList>
    </citation>
    <scope>NUCLEOTIDE SEQUENCE</scope>
    <source>
        <strain evidence="7">JCM 3172</strain>
    </source>
</reference>
<dbReference type="GO" id="GO:0005524">
    <property type="term" value="F:ATP binding"/>
    <property type="evidence" value="ECO:0007669"/>
    <property type="project" value="UniProtKB-KW"/>
</dbReference>
<evidence type="ECO:0000256" key="1">
    <source>
        <dbReference type="ARBA" id="ARBA00022598"/>
    </source>
</evidence>
<dbReference type="RefSeq" id="WP_189199611.1">
    <property type="nucleotide sequence ID" value="NZ_BMQQ01000001.1"/>
</dbReference>
<dbReference type="EC" id="6.3.2.2" evidence="5"/>
<evidence type="ECO:0000313" key="7">
    <source>
        <dbReference type="EMBL" id="GGT15645.1"/>
    </source>
</evidence>
<dbReference type="InterPro" id="IPR006336">
    <property type="entry name" value="GCS2"/>
</dbReference>
<dbReference type="NCBIfam" id="TIGR02050">
    <property type="entry name" value="gshA_cyan_rel"/>
    <property type="match status" value="1"/>
</dbReference>
<evidence type="ECO:0000256" key="3">
    <source>
        <dbReference type="ARBA" id="ARBA00022840"/>
    </source>
</evidence>
<keyword evidence="1 5" id="KW-0436">Ligase</keyword>
<reference evidence="7" key="1">
    <citation type="journal article" date="2014" name="Int. J. Syst. Evol. Microbiol.">
        <title>Complete genome sequence of Corynebacterium casei LMG S-19264T (=DSM 44701T), isolated from a smear-ripened cheese.</title>
        <authorList>
            <consortium name="US DOE Joint Genome Institute (JGI-PGF)"/>
            <person name="Walter F."/>
            <person name="Albersmeier A."/>
            <person name="Kalinowski J."/>
            <person name="Ruckert C."/>
        </authorList>
    </citation>
    <scope>NUCLEOTIDE SEQUENCE</scope>
    <source>
        <strain evidence="7">JCM 3172</strain>
    </source>
</reference>
<dbReference type="EMBL" id="BMQQ01000001">
    <property type="protein sequence ID" value="GGT15645.1"/>
    <property type="molecule type" value="Genomic_DNA"/>
</dbReference>
<dbReference type="SUPFAM" id="SSF55931">
    <property type="entry name" value="Glutamine synthetase/guanido kinase"/>
    <property type="match status" value="1"/>
</dbReference>
<dbReference type="AlphaFoldDB" id="A0A918GXT0"/>
<proteinExistence type="inferred from homology"/>
<dbReference type="GO" id="GO:0004357">
    <property type="term" value="F:glutamate-cysteine ligase activity"/>
    <property type="evidence" value="ECO:0007669"/>
    <property type="project" value="UniProtKB-EC"/>
</dbReference>
<keyword evidence="8" id="KW-1185">Reference proteome</keyword>
<dbReference type="GO" id="GO:0042398">
    <property type="term" value="P:modified amino acid biosynthetic process"/>
    <property type="evidence" value="ECO:0007669"/>
    <property type="project" value="InterPro"/>
</dbReference>
<comment type="similarity">
    <text evidence="5">Belongs to the glutamate--cysteine ligase type 2 family. YbdK subfamily.</text>
</comment>
<evidence type="ECO:0000313" key="8">
    <source>
        <dbReference type="Proteomes" id="UP000619486"/>
    </source>
</evidence>
<sequence length="403" mass="42404">MAGDGEGLPTLGVEEEYFLVDPVTQRVRPAGDEVVAAAAAAGHGSTVTGEFTLYQVEGRTRPCTGLAELRADLAAVRRAAAEAARAAGVRLCASGTPVLGRAAPDAVGDHPRYRAGQAQYRGMIEDFGICAQHVHVHCSDREQAVLVGNHLRPWLPTLVALSANSPYHQGRSTGYASWRSVMRLRFPCLGPPPYAASLAEWERTARVIAAAEAMLDPAMPFWDVRPNPKLPTVEIRCMDVVAELDDAVALAALVRALVRVSVQAVRGGDPGPPVAAEEVRAAYWKAARDGVAGTGVDLRDGRVRTAGELAFQLLEHAREPLEEAGELGFVRARIAGIVGAAGAPAAGIPGRGGAEAQRLAAAGPDGLKGAVRWLVETTRRPGGEEAGEAGASPVTERLTDRRR</sequence>
<comment type="function">
    <text evidence="5">ATP-dependent carboxylate-amine ligase which exhibits weak glutamate--cysteine ligase activity.</text>
</comment>
<evidence type="ECO:0000256" key="4">
    <source>
        <dbReference type="ARBA" id="ARBA00048819"/>
    </source>
</evidence>
<keyword evidence="2 5" id="KW-0547">Nucleotide-binding</keyword>
<comment type="caution">
    <text evidence="7">The sequence shown here is derived from an EMBL/GenBank/DDBJ whole genome shotgun (WGS) entry which is preliminary data.</text>
</comment>
<dbReference type="PANTHER" id="PTHR36510:SF1">
    <property type="entry name" value="GLUTAMATE--CYSTEINE LIGASE 2-RELATED"/>
    <property type="match status" value="1"/>
</dbReference>
<evidence type="ECO:0000256" key="2">
    <source>
        <dbReference type="ARBA" id="ARBA00022741"/>
    </source>
</evidence>
<organism evidence="7 8">
    <name type="scientific">Streptomyces purpureus</name>
    <dbReference type="NCBI Taxonomy" id="1951"/>
    <lineage>
        <taxon>Bacteria</taxon>
        <taxon>Bacillati</taxon>
        <taxon>Actinomycetota</taxon>
        <taxon>Actinomycetes</taxon>
        <taxon>Kitasatosporales</taxon>
        <taxon>Streptomycetaceae</taxon>
        <taxon>Streptomyces</taxon>
    </lineage>
</organism>
<protein>
    <recommendedName>
        <fullName evidence="5">Putative glutamate--cysteine ligase 2</fullName>
        <ecNumber evidence="5">6.3.2.2</ecNumber>
    </recommendedName>
    <alternativeName>
        <fullName evidence="5">Gamma-glutamylcysteine synthetase 2</fullName>
        <shortName evidence="5">GCS 2</shortName>
        <shortName evidence="5">Gamma-GCS 2</shortName>
    </alternativeName>
</protein>
<gene>
    <name evidence="7" type="primary">ybdK</name>
    <name evidence="7" type="ORF">GCM10014713_05590</name>
</gene>
<feature type="region of interest" description="Disordered" evidence="6">
    <location>
        <begin position="377"/>
        <end position="403"/>
    </location>
</feature>
<dbReference type="Gene3D" id="3.30.590.20">
    <property type="match status" value="1"/>
</dbReference>
<accession>A0A918GXT0</accession>
<dbReference type="Proteomes" id="UP000619486">
    <property type="component" value="Unassembled WGS sequence"/>
</dbReference>
<name>A0A918GXT0_9ACTN</name>
<dbReference type="InterPro" id="IPR050141">
    <property type="entry name" value="GCL_type2/YbdK_subfam"/>
</dbReference>